<sequence length="158" mass="17646">LGFIVTPIFSIIFTKLFSESAPIIVSAILCVIPVFVLERLLDRQSYEEVEAGLFRTGNLMRKTKFQHQPEVGEGSGNHMSVTNIVRILNKPGVLNVMLKKNAPIVPMLLIFSIMQLYLIDQFNADAQTGQLIQMMTGKLPYALGSKVSTKPIPYFVFV</sequence>
<name>A0A3P7M0J2_STRVU</name>
<dbReference type="GO" id="GO:0005635">
    <property type="term" value="C:nuclear envelope"/>
    <property type="evidence" value="ECO:0007669"/>
    <property type="project" value="TreeGrafter"/>
</dbReference>
<keyword evidence="1" id="KW-0472">Membrane</keyword>
<reference evidence="2 3" key="1">
    <citation type="submission" date="2018-11" db="EMBL/GenBank/DDBJ databases">
        <authorList>
            <consortium name="Pathogen Informatics"/>
        </authorList>
    </citation>
    <scope>NUCLEOTIDE SEQUENCE [LARGE SCALE GENOMIC DNA]</scope>
</reference>
<dbReference type="AlphaFoldDB" id="A0A3P7M0J2"/>
<organism evidence="2 3">
    <name type="scientific">Strongylus vulgaris</name>
    <name type="common">Blood worm</name>
    <dbReference type="NCBI Taxonomy" id="40348"/>
    <lineage>
        <taxon>Eukaryota</taxon>
        <taxon>Metazoa</taxon>
        <taxon>Ecdysozoa</taxon>
        <taxon>Nematoda</taxon>
        <taxon>Chromadorea</taxon>
        <taxon>Rhabditida</taxon>
        <taxon>Rhabditina</taxon>
        <taxon>Rhabditomorpha</taxon>
        <taxon>Strongyloidea</taxon>
        <taxon>Strongylidae</taxon>
        <taxon>Strongylus</taxon>
    </lineage>
</organism>
<feature type="transmembrane region" description="Helical" evidence="1">
    <location>
        <begin position="20"/>
        <end position="37"/>
    </location>
</feature>
<keyword evidence="1" id="KW-0812">Transmembrane</keyword>
<accession>A0A3P7M0J2</accession>
<dbReference type="Proteomes" id="UP000270094">
    <property type="component" value="Unassembled WGS sequence"/>
</dbReference>
<dbReference type="EMBL" id="UYYB01134010">
    <property type="protein sequence ID" value="VDM84872.1"/>
    <property type="molecule type" value="Genomic_DNA"/>
</dbReference>
<evidence type="ECO:0000313" key="2">
    <source>
        <dbReference type="EMBL" id="VDM84872.1"/>
    </source>
</evidence>
<keyword evidence="1" id="KW-1133">Transmembrane helix</keyword>
<evidence type="ECO:0000256" key="1">
    <source>
        <dbReference type="SAM" id="Phobius"/>
    </source>
</evidence>
<keyword evidence="3" id="KW-1185">Reference proteome</keyword>
<evidence type="ECO:0000313" key="3">
    <source>
        <dbReference type="Proteomes" id="UP000270094"/>
    </source>
</evidence>
<dbReference type="OrthoDB" id="440553at2759"/>
<gene>
    <name evidence="2" type="ORF">SVUK_LOCUS19870</name>
</gene>
<dbReference type="PANTHER" id="PTHR24002">
    <property type="entry name" value="SOLUTE CARRIER FAMILY 22 MEMBER 18"/>
    <property type="match status" value="1"/>
</dbReference>
<protein>
    <submittedName>
        <fullName evidence="2">Uncharacterized protein</fullName>
    </submittedName>
</protein>
<dbReference type="PANTHER" id="PTHR24002:SF3">
    <property type="entry name" value="SOLUTE CARRIER FAMILY 22 MEMBER 18"/>
    <property type="match status" value="1"/>
</dbReference>
<feature type="non-terminal residue" evidence="2">
    <location>
        <position position="1"/>
    </location>
</feature>
<proteinExistence type="predicted"/>